<organism evidence="3 4">
    <name type="scientific">Rotaria sordida</name>
    <dbReference type="NCBI Taxonomy" id="392033"/>
    <lineage>
        <taxon>Eukaryota</taxon>
        <taxon>Metazoa</taxon>
        <taxon>Spiralia</taxon>
        <taxon>Gnathifera</taxon>
        <taxon>Rotifera</taxon>
        <taxon>Eurotatoria</taxon>
        <taxon>Bdelloidea</taxon>
        <taxon>Philodinida</taxon>
        <taxon>Philodinidae</taxon>
        <taxon>Rotaria</taxon>
    </lineage>
</organism>
<dbReference type="InterPro" id="IPR007330">
    <property type="entry name" value="MIT_dom"/>
</dbReference>
<evidence type="ECO:0000313" key="4">
    <source>
        <dbReference type="Proteomes" id="UP000663870"/>
    </source>
</evidence>
<comment type="caution">
    <text evidence="3">The sequence shown here is derived from an EMBL/GenBank/DDBJ whole genome shotgun (WGS) entry which is preliminary data.</text>
</comment>
<dbReference type="AlphaFoldDB" id="A0A813QER1"/>
<feature type="compositionally biased region" description="Polar residues" evidence="1">
    <location>
        <begin position="7"/>
        <end position="36"/>
    </location>
</feature>
<gene>
    <name evidence="3" type="ORF">JXQ802_LOCUS2460</name>
</gene>
<accession>A0A813QER1</accession>
<dbReference type="EMBL" id="CAJNOL010000030">
    <property type="protein sequence ID" value="CAF0766032.1"/>
    <property type="molecule type" value="Genomic_DNA"/>
</dbReference>
<evidence type="ECO:0000259" key="2">
    <source>
        <dbReference type="Pfam" id="PF04212"/>
    </source>
</evidence>
<dbReference type="InterPro" id="IPR036181">
    <property type="entry name" value="MIT_dom_sf"/>
</dbReference>
<dbReference type="Pfam" id="PF04212">
    <property type="entry name" value="MIT"/>
    <property type="match status" value="1"/>
</dbReference>
<proteinExistence type="predicted"/>
<dbReference type="Proteomes" id="UP000663870">
    <property type="component" value="Unassembled WGS sequence"/>
</dbReference>
<dbReference type="Gene3D" id="1.20.58.80">
    <property type="entry name" value="Phosphotransferase system, lactose/cellobiose-type IIA subunit"/>
    <property type="match status" value="1"/>
</dbReference>
<evidence type="ECO:0000313" key="3">
    <source>
        <dbReference type="EMBL" id="CAF0766032.1"/>
    </source>
</evidence>
<evidence type="ECO:0000256" key="1">
    <source>
        <dbReference type="SAM" id="MobiDB-lite"/>
    </source>
</evidence>
<feature type="region of interest" description="Disordered" evidence="1">
    <location>
        <begin position="1"/>
        <end position="36"/>
    </location>
</feature>
<dbReference type="SUPFAM" id="SSF116846">
    <property type="entry name" value="MIT domain"/>
    <property type="match status" value="1"/>
</dbReference>
<name>A0A813QER1_9BILA</name>
<feature type="region of interest" description="Disordered" evidence="1">
    <location>
        <begin position="137"/>
        <end position="160"/>
    </location>
</feature>
<protein>
    <recommendedName>
        <fullName evidence="2">MIT domain-containing protein</fullName>
    </recommendedName>
</protein>
<feature type="domain" description="MIT" evidence="2">
    <location>
        <begin position="67"/>
        <end position="130"/>
    </location>
</feature>
<sequence>MNDNEQDNSTNSLTQKLPATVSNEINSSMSSVDINEQQIDVNNDSKENETQDQIEENNDDEFIRVTAAHQILNEAQTNDQQKNYPLALQLYRICVDLLLEELMFSEGTEQSRRYLREKCTALMDHIDILKTKLDSIPSPVTNQESTNNLPADQLESLNLS</sequence>
<keyword evidence="4" id="KW-1185">Reference proteome</keyword>
<reference evidence="3" key="1">
    <citation type="submission" date="2021-02" db="EMBL/GenBank/DDBJ databases">
        <authorList>
            <person name="Nowell W R."/>
        </authorList>
    </citation>
    <scope>NUCLEOTIDE SEQUENCE</scope>
</reference>
<feature type="compositionally biased region" description="Polar residues" evidence="1">
    <location>
        <begin position="138"/>
        <end position="160"/>
    </location>
</feature>